<dbReference type="GO" id="GO:0016020">
    <property type="term" value="C:membrane"/>
    <property type="evidence" value="ECO:0007669"/>
    <property type="project" value="TreeGrafter"/>
</dbReference>
<dbReference type="Pfam" id="PF00561">
    <property type="entry name" value="Abhydrolase_1"/>
    <property type="match status" value="1"/>
</dbReference>
<name>A0A6J6LJ38_9ZZZZ</name>
<dbReference type="Gene3D" id="3.40.50.1820">
    <property type="entry name" value="alpha/beta hydrolase"/>
    <property type="match status" value="1"/>
</dbReference>
<dbReference type="InterPro" id="IPR050266">
    <property type="entry name" value="AB_hydrolase_sf"/>
</dbReference>
<feature type="domain" description="AB hydrolase-1" evidence="1">
    <location>
        <begin position="36"/>
        <end position="284"/>
    </location>
</feature>
<gene>
    <name evidence="2" type="ORF">UFOPK2282_00596</name>
</gene>
<evidence type="ECO:0000259" key="1">
    <source>
        <dbReference type="Pfam" id="PF00561"/>
    </source>
</evidence>
<dbReference type="InterPro" id="IPR000073">
    <property type="entry name" value="AB_hydrolase_1"/>
</dbReference>
<protein>
    <submittedName>
        <fullName evidence="2">Unannotated protein</fullName>
    </submittedName>
</protein>
<reference evidence="2" key="1">
    <citation type="submission" date="2020-05" db="EMBL/GenBank/DDBJ databases">
        <authorList>
            <person name="Chiriac C."/>
            <person name="Salcher M."/>
            <person name="Ghai R."/>
            <person name="Kavagutti S V."/>
        </authorList>
    </citation>
    <scope>NUCLEOTIDE SEQUENCE</scope>
</reference>
<dbReference type="InterPro" id="IPR029058">
    <property type="entry name" value="AB_hydrolase_fold"/>
</dbReference>
<evidence type="ECO:0000313" key="2">
    <source>
        <dbReference type="EMBL" id="CAB4661880.1"/>
    </source>
</evidence>
<organism evidence="2">
    <name type="scientific">freshwater metagenome</name>
    <dbReference type="NCBI Taxonomy" id="449393"/>
    <lineage>
        <taxon>unclassified sequences</taxon>
        <taxon>metagenomes</taxon>
        <taxon>ecological metagenomes</taxon>
    </lineage>
</organism>
<dbReference type="PANTHER" id="PTHR43798">
    <property type="entry name" value="MONOACYLGLYCEROL LIPASE"/>
    <property type="match status" value="1"/>
</dbReference>
<accession>A0A6J6LJ38</accession>
<dbReference type="PRINTS" id="PR00111">
    <property type="entry name" value="ABHYDROLASE"/>
</dbReference>
<sequence length="296" mass="32367">MSEQIRPWPREEVFFPARTLAYRHAQSSAPAAEPALMLHGLGGSSLNWTDLMGELQPEVNSWALDLPGFGQSPPPRDGNFAPLGHARAAVDFIERHLDGAPVHLFGNSLGGAVAVQVAARRPDLVKTLTLISPALPDVSPNKANVLLPIMAVPGVGEAAMKKSNELPVETRVQSTIDTVFANPSVVTAQRFEESVTEALLRDELTYANDAFLQSLRGLLGTYFDRGRHRPWKLAEMVQAPSLLIYGLQDPLVDARAAHKSTKCFKNAQVMVLPDSAHVSQMEKPEVVAQAWIERFR</sequence>
<dbReference type="AlphaFoldDB" id="A0A6J6LJ38"/>
<proteinExistence type="predicted"/>
<dbReference type="GO" id="GO:0046464">
    <property type="term" value="P:acylglycerol catabolic process"/>
    <property type="evidence" value="ECO:0007669"/>
    <property type="project" value="TreeGrafter"/>
</dbReference>
<dbReference type="GO" id="GO:0047372">
    <property type="term" value="F:monoacylglycerol lipase activity"/>
    <property type="evidence" value="ECO:0007669"/>
    <property type="project" value="TreeGrafter"/>
</dbReference>
<dbReference type="PANTHER" id="PTHR43798:SF5">
    <property type="entry name" value="MONOACYLGLYCEROL LIPASE ABHD6"/>
    <property type="match status" value="1"/>
</dbReference>
<dbReference type="EMBL" id="CAEZWR010000053">
    <property type="protein sequence ID" value="CAB4661880.1"/>
    <property type="molecule type" value="Genomic_DNA"/>
</dbReference>
<dbReference type="SUPFAM" id="SSF53474">
    <property type="entry name" value="alpha/beta-Hydrolases"/>
    <property type="match status" value="1"/>
</dbReference>